<dbReference type="Proteomes" id="UP000562254">
    <property type="component" value="Unassembled WGS sequence"/>
</dbReference>
<proteinExistence type="predicted"/>
<comment type="caution">
    <text evidence="1">The sequence shown here is derived from an EMBL/GenBank/DDBJ whole genome shotgun (WGS) entry which is preliminary data.</text>
</comment>
<evidence type="ECO:0000313" key="2">
    <source>
        <dbReference type="Proteomes" id="UP000562254"/>
    </source>
</evidence>
<evidence type="ECO:0008006" key="3">
    <source>
        <dbReference type="Google" id="ProtNLM"/>
    </source>
</evidence>
<protein>
    <recommendedName>
        <fullName evidence="3">Phosphodiester glycosidase domain-containing protein</fullName>
    </recommendedName>
</protein>
<reference evidence="1 2" key="1">
    <citation type="submission" date="2020-08" db="EMBL/GenBank/DDBJ databases">
        <title>Genomic Encyclopedia of Type Strains, Phase IV (KMG-IV): sequencing the most valuable type-strain genomes for metagenomic binning, comparative biology and taxonomic classification.</title>
        <authorList>
            <person name="Goeker M."/>
        </authorList>
    </citation>
    <scope>NUCLEOTIDE SEQUENCE [LARGE SCALE GENOMIC DNA]</scope>
    <source>
        <strain evidence="1 2">DSM 25895</strain>
    </source>
</reference>
<dbReference type="AlphaFoldDB" id="A0A840XJI8"/>
<gene>
    <name evidence="1" type="ORF">FHS88_000881</name>
</gene>
<sequence>MGLLSARDGADFWATDGLLPYGDVRRDGDLAYTLISGTCEMVVILRKGSELFSDALAREGKLCEAVVNGNFYAMDKVYKVWSYTLGSSLDASNVRPEGQIVVAGAVVAGDSRPESFYIAQRNEIGVSGLKPNYVVRKGNPPIDGVTQTAVGGVGPLLVNDLRYGLENRYDIQDRLRELDPNNPAHRTVIEARAARGKPFEGYVDAQGNLYPAYGEPDPRSTAKLTQRSNATLRAFDEARGPRCGKSFIAYHERRHCLLVGAVQDAAATGVELAVIAEKLAAAGFDEGAFMDGSDSAALMVRGTMVVSPGKDKNEQIPVGIGFRLAGVTGDYRHAPSDRAYV</sequence>
<accession>A0A840XJI8</accession>
<keyword evidence="2" id="KW-1185">Reference proteome</keyword>
<organism evidence="1 2">
    <name type="scientific">Neoroseomonas alkaliterrae</name>
    <dbReference type="NCBI Taxonomy" id="1452450"/>
    <lineage>
        <taxon>Bacteria</taxon>
        <taxon>Pseudomonadati</taxon>
        <taxon>Pseudomonadota</taxon>
        <taxon>Alphaproteobacteria</taxon>
        <taxon>Acetobacterales</taxon>
        <taxon>Acetobacteraceae</taxon>
        <taxon>Neoroseomonas</taxon>
    </lineage>
</organism>
<name>A0A840XJI8_9PROT</name>
<evidence type="ECO:0000313" key="1">
    <source>
        <dbReference type="EMBL" id="MBB5688765.1"/>
    </source>
</evidence>
<dbReference type="EMBL" id="JACIJE010000002">
    <property type="protein sequence ID" value="MBB5688765.1"/>
    <property type="molecule type" value="Genomic_DNA"/>
</dbReference>
<dbReference type="RefSeq" id="WP_184481703.1">
    <property type="nucleotide sequence ID" value="NZ_JAAEDJ010000010.1"/>
</dbReference>